<feature type="compositionally biased region" description="Polar residues" evidence="2">
    <location>
        <begin position="628"/>
        <end position="642"/>
    </location>
</feature>
<feature type="region of interest" description="Disordered" evidence="2">
    <location>
        <begin position="304"/>
        <end position="336"/>
    </location>
</feature>
<protein>
    <submittedName>
        <fullName evidence="4">Intracellular serine protease</fullName>
    </submittedName>
</protein>
<dbReference type="SMART" id="SM00248">
    <property type="entry name" value="ANK"/>
    <property type="match status" value="2"/>
</dbReference>
<feature type="region of interest" description="Disordered" evidence="2">
    <location>
        <begin position="612"/>
        <end position="642"/>
    </location>
</feature>
<dbReference type="InterPro" id="IPR036770">
    <property type="entry name" value="Ankyrin_rpt-contain_sf"/>
</dbReference>
<sequence>MNDRNLDDEDIIVSDTDEESTVEIGGIDEARKVFEGVREEVKKMTKDQRHSQIPELMDRHLETLRLRRTNDGKTFLHVLAYDSSPKLPVKWLVASFVSKGTCHSQMAALDNHNRSPTHAALAEGNTVFLDGIFKSVGPVTTDRVRAALKYELEVLLNVDTRVTTVLHTAMRNQHNFSPNLLKKIIEMVPEDMFCVQDSNGRTPLHLAVDYRRCTEGQLEVVQHLLARGPSALEIKTTYPPDRADSVYQYHEYTRKIAAFDQSRAKARLPAPSKPDLTILTVPRSPMKPPSVAERLDAQKPAVPMPDANKARDRHNPKAGGIGPIPPGSAKPTMTPVMRPRLHPDTDILPANSFLQAMARIPDFPNEDMAGSNNDKPQKGQISADVADKIREELKLLCLRMMSPDHAVRCLSVNDDSGRQFVLWFDFVPKPTTKMTIEEFQQHWATLEFDSTLQYVALPQMEFSLGKDGAPRPGRGRNDVRRIFDWLRSMGVQRVIRVIVDDMGPACHSDEEIEAALHDMKVEILDWRRPDLCPSSICRIGGHVRELYLQWSGNNATLRAWSEKEGLPQLPKLETLFVVVLEDGLESHSRTNTNLELFRRRLLHFWPTDDGQQKPRVDFLRPSGGPRETPSQHAEASAGASRQESQVDQHRWIQCMAEFFNLFLQVPRPGDELTRQRPALKPTKIALIDDGVTTTSASFGGKLFRGKSFDFYENGQRNSPYWISTSGHGTSMAQFIRKICRTAEIYVIKLRTLMPQNGSSSLPIDTRSAIEAIEHAIDQRVKIICMAWTLKVPEGTEKVDFDNAIRKATNAGIIMFCAASDQGDIGDITYPYASNMADIFRIGAAKATGTTLDMVGDPHRVNFSFPGHQMFPNDQAPNKQLGDAQTGSSVATALATGLATLVLECIRLGHYWTIENQRALASMAEHLSITSNDLNVSPAGMRSAFLNMGQSKSTYIWVWNTFEDSVNEEIKYGDKMGKLAAIARLARKFLGK</sequence>
<dbReference type="Pfam" id="PF12796">
    <property type="entry name" value="Ank_2"/>
    <property type="match status" value="1"/>
</dbReference>
<dbReference type="InterPro" id="IPR002110">
    <property type="entry name" value="Ankyrin_rpt"/>
</dbReference>
<proteinExistence type="predicted"/>
<dbReference type="InterPro" id="IPR000209">
    <property type="entry name" value="Peptidase_S8/S53_dom"/>
</dbReference>
<evidence type="ECO:0000259" key="3">
    <source>
        <dbReference type="Pfam" id="PF00082"/>
    </source>
</evidence>
<dbReference type="PROSITE" id="PS50297">
    <property type="entry name" value="ANK_REP_REGION"/>
    <property type="match status" value="1"/>
</dbReference>
<dbReference type="Proteomes" id="UP001244011">
    <property type="component" value="Unassembled WGS sequence"/>
</dbReference>
<evidence type="ECO:0000256" key="2">
    <source>
        <dbReference type="SAM" id="MobiDB-lite"/>
    </source>
</evidence>
<reference evidence="4" key="1">
    <citation type="submission" date="2023-06" db="EMBL/GenBank/DDBJ databases">
        <title>Genome-scale phylogeny and comparative genomics of the fungal order Sordariales.</title>
        <authorList>
            <consortium name="Lawrence Berkeley National Laboratory"/>
            <person name="Hensen N."/>
            <person name="Bonometti L."/>
            <person name="Westerberg I."/>
            <person name="Brannstrom I.O."/>
            <person name="Guillou S."/>
            <person name="Cros-Aarteil S."/>
            <person name="Calhoun S."/>
            <person name="Haridas S."/>
            <person name="Kuo A."/>
            <person name="Mondo S."/>
            <person name="Pangilinan J."/>
            <person name="Riley R."/>
            <person name="Labutti K."/>
            <person name="Andreopoulos B."/>
            <person name="Lipzen A."/>
            <person name="Chen C."/>
            <person name="Yanf M."/>
            <person name="Daum C."/>
            <person name="Ng V."/>
            <person name="Clum A."/>
            <person name="Steindorff A."/>
            <person name="Ohm R."/>
            <person name="Martin F."/>
            <person name="Silar P."/>
            <person name="Natvig D."/>
            <person name="Lalanne C."/>
            <person name="Gautier V."/>
            <person name="Ament-Velasquez S.L."/>
            <person name="Kruys A."/>
            <person name="Hutchinson M.I."/>
            <person name="Powell A.J."/>
            <person name="Barry K."/>
            <person name="Miller A.N."/>
            <person name="Grigoriev I.V."/>
            <person name="Debuchy R."/>
            <person name="Gladieux P."/>
            <person name="Thoren M.H."/>
            <person name="Johannesson H."/>
        </authorList>
    </citation>
    <scope>NUCLEOTIDE SEQUENCE</scope>
    <source>
        <strain evidence="4">8032-3</strain>
    </source>
</reference>
<evidence type="ECO:0000313" key="5">
    <source>
        <dbReference type="Proteomes" id="UP001244011"/>
    </source>
</evidence>
<dbReference type="Gene3D" id="3.40.50.200">
    <property type="entry name" value="Peptidase S8/S53 domain"/>
    <property type="match status" value="1"/>
</dbReference>
<feature type="repeat" description="ANK" evidence="1">
    <location>
        <begin position="199"/>
        <end position="228"/>
    </location>
</feature>
<dbReference type="RefSeq" id="XP_060279465.1">
    <property type="nucleotide sequence ID" value="XM_060425656.1"/>
</dbReference>
<dbReference type="AlphaFoldDB" id="A0AAJ0BUF3"/>
<dbReference type="PROSITE" id="PS50088">
    <property type="entry name" value="ANK_REPEAT"/>
    <property type="match status" value="1"/>
</dbReference>
<keyword evidence="5" id="KW-1185">Reference proteome</keyword>
<dbReference type="Pfam" id="PF00082">
    <property type="entry name" value="Peptidase_S8"/>
    <property type="match status" value="1"/>
</dbReference>
<evidence type="ECO:0000313" key="4">
    <source>
        <dbReference type="EMBL" id="KAK1763252.1"/>
    </source>
</evidence>
<dbReference type="Gene3D" id="1.25.40.20">
    <property type="entry name" value="Ankyrin repeat-containing domain"/>
    <property type="match status" value="1"/>
</dbReference>
<feature type="domain" description="Peptidase S8/S53" evidence="3">
    <location>
        <begin position="682"/>
        <end position="914"/>
    </location>
</feature>
<dbReference type="EMBL" id="MU839029">
    <property type="protein sequence ID" value="KAK1763252.1"/>
    <property type="molecule type" value="Genomic_DNA"/>
</dbReference>
<dbReference type="SUPFAM" id="SSF48403">
    <property type="entry name" value="Ankyrin repeat"/>
    <property type="match status" value="1"/>
</dbReference>
<evidence type="ECO:0000256" key="1">
    <source>
        <dbReference type="PROSITE-ProRule" id="PRU00023"/>
    </source>
</evidence>
<dbReference type="CDD" id="cd07491">
    <property type="entry name" value="Peptidases_S8_7"/>
    <property type="match status" value="1"/>
</dbReference>
<keyword evidence="4" id="KW-0645">Protease</keyword>
<keyword evidence="1" id="KW-0040">ANK repeat</keyword>
<keyword evidence="4" id="KW-0378">Hydrolase</keyword>
<dbReference type="GO" id="GO:0006508">
    <property type="term" value="P:proteolysis"/>
    <property type="evidence" value="ECO:0007669"/>
    <property type="project" value="UniProtKB-KW"/>
</dbReference>
<dbReference type="GO" id="GO:0004252">
    <property type="term" value="F:serine-type endopeptidase activity"/>
    <property type="evidence" value="ECO:0007669"/>
    <property type="project" value="InterPro"/>
</dbReference>
<accession>A0AAJ0BUF3</accession>
<comment type="caution">
    <text evidence="4">The sequence shown here is derived from an EMBL/GenBank/DDBJ whole genome shotgun (WGS) entry which is preliminary data.</text>
</comment>
<organism evidence="4 5">
    <name type="scientific">Phialemonium atrogriseum</name>
    <dbReference type="NCBI Taxonomy" id="1093897"/>
    <lineage>
        <taxon>Eukaryota</taxon>
        <taxon>Fungi</taxon>
        <taxon>Dikarya</taxon>
        <taxon>Ascomycota</taxon>
        <taxon>Pezizomycotina</taxon>
        <taxon>Sordariomycetes</taxon>
        <taxon>Sordariomycetidae</taxon>
        <taxon>Cephalothecales</taxon>
        <taxon>Cephalothecaceae</taxon>
        <taxon>Phialemonium</taxon>
    </lineage>
</organism>
<name>A0AAJ0BUF3_9PEZI</name>
<dbReference type="InterPro" id="IPR036852">
    <property type="entry name" value="Peptidase_S8/S53_dom_sf"/>
</dbReference>
<dbReference type="GeneID" id="85308843"/>
<dbReference type="SUPFAM" id="SSF52743">
    <property type="entry name" value="Subtilisin-like"/>
    <property type="match status" value="1"/>
</dbReference>
<gene>
    <name evidence="4" type="ORF">QBC33DRAFT_499759</name>
</gene>